<dbReference type="Proteomes" id="UP001479290">
    <property type="component" value="Unassembled WGS sequence"/>
</dbReference>
<dbReference type="AlphaFoldDB" id="A0AAW1ZJF1"/>
<comment type="caution">
    <text evidence="1">The sequence shown here is derived from an EMBL/GenBank/DDBJ whole genome shotgun (WGS) entry which is preliminary data.</text>
</comment>
<protein>
    <submittedName>
        <fullName evidence="1">Uncharacterized protein</fullName>
    </submittedName>
</protein>
<dbReference type="EMBL" id="JAWDJR010000016">
    <property type="protein sequence ID" value="KAK9960484.1"/>
    <property type="molecule type" value="Genomic_DNA"/>
</dbReference>
<keyword evidence="2" id="KW-1185">Reference proteome</keyword>
<name>A0AAW1ZJF1_CULAL</name>
<evidence type="ECO:0000313" key="1">
    <source>
        <dbReference type="EMBL" id="KAK9960484.1"/>
    </source>
</evidence>
<proteinExistence type="predicted"/>
<gene>
    <name evidence="1" type="ORF">ABG768_008339</name>
</gene>
<evidence type="ECO:0000313" key="2">
    <source>
        <dbReference type="Proteomes" id="UP001479290"/>
    </source>
</evidence>
<organism evidence="1 2">
    <name type="scientific">Culter alburnus</name>
    <name type="common">Topmouth culter</name>
    <dbReference type="NCBI Taxonomy" id="194366"/>
    <lineage>
        <taxon>Eukaryota</taxon>
        <taxon>Metazoa</taxon>
        <taxon>Chordata</taxon>
        <taxon>Craniata</taxon>
        <taxon>Vertebrata</taxon>
        <taxon>Euteleostomi</taxon>
        <taxon>Actinopterygii</taxon>
        <taxon>Neopterygii</taxon>
        <taxon>Teleostei</taxon>
        <taxon>Ostariophysi</taxon>
        <taxon>Cypriniformes</taxon>
        <taxon>Xenocyprididae</taxon>
        <taxon>Xenocypridinae</taxon>
        <taxon>Culter</taxon>
    </lineage>
</organism>
<accession>A0AAW1ZJF1</accession>
<reference evidence="1 2" key="1">
    <citation type="submission" date="2024-05" db="EMBL/GenBank/DDBJ databases">
        <title>A high-quality chromosomal-level genome assembly of Topmouth culter (Culter alburnus).</title>
        <authorList>
            <person name="Zhao H."/>
        </authorList>
    </citation>
    <scope>NUCLEOTIDE SEQUENCE [LARGE SCALE GENOMIC DNA]</scope>
    <source>
        <strain evidence="1">CATC2023</strain>
        <tissue evidence="1">Muscle</tissue>
    </source>
</reference>
<sequence length="100" mass="11138">MRSSSAKNDIEILHDDCFIWSEISIPACTMEETLSVHQGNSSAFELLLVMAVTGVQLIWLDLPDRCCARLWFSVSGLMERIGSRPILVSTMSLNWPPAPT</sequence>